<evidence type="ECO:0000313" key="2">
    <source>
        <dbReference type="EMBL" id="GEN98310.1"/>
    </source>
</evidence>
<accession>A0A512AF40</accession>
<dbReference type="CDD" id="cd02108">
    <property type="entry name" value="bact_SO_family_Moco"/>
    <property type="match status" value="1"/>
</dbReference>
<dbReference type="OrthoDB" id="9795587at2"/>
<evidence type="ECO:0000313" key="3">
    <source>
        <dbReference type="Proteomes" id="UP000321464"/>
    </source>
</evidence>
<dbReference type="Gene3D" id="3.90.420.10">
    <property type="entry name" value="Oxidoreductase, molybdopterin-binding domain"/>
    <property type="match status" value="1"/>
</dbReference>
<dbReference type="PANTHER" id="PTHR43032">
    <property type="entry name" value="PROTEIN-METHIONINE-SULFOXIDE REDUCTASE"/>
    <property type="match status" value="1"/>
</dbReference>
<dbReference type="InterPro" id="IPR036374">
    <property type="entry name" value="OxRdtase_Mopterin-bd_sf"/>
</dbReference>
<dbReference type="AlphaFoldDB" id="A0A512AF40"/>
<gene>
    <name evidence="2" type="ORF">NSE01_01430</name>
</gene>
<sequence length="269" mass="29344">MSGEINREKTSGLILPAERPTSLVTRRNALIGGAGLLLAGCDQINASPTVKSALNLGEKATHSAQRLVTDRNALAQEFSRAEMSPVFRQNGNQNPNTSEYNTLAANKFADWKLAVDGMVAHPLQISLAQMMAAPRRTQITRHDCVEGWSAIGEWSGVPLGLILRRAGMSSNAKYVVFHCADSTGGIPYYESIDMIDAFHPQTILATHMNGELLTVGHGAPLRLRVERQLGYKQAKYVMRVEAVASLEGIHGGGGGYWEDHRDYQWFAGI</sequence>
<dbReference type="InterPro" id="IPR000572">
    <property type="entry name" value="OxRdtase_Mopterin-bd_dom"/>
</dbReference>
<dbReference type="SUPFAM" id="SSF56524">
    <property type="entry name" value="Oxidoreductase molybdopterin-binding domain"/>
    <property type="match status" value="1"/>
</dbReference>
<protein>
    <submittedName>
        <fullName evidence="2">Molybdopterin oxidoreductase</fullName>
    </submittedName>
</protein>
<comment type="caution">
    <text evidence="2">The sequence shown here is derived from an EMBL/GenBank/DDBJ whole genome shotgun (WGS) entry which is preliminary data.</text>
</comment>
<evidence type="ECO:0000259" key="1">
    <source>
        <dbReference type="Pfam" id="PF00174"/>
    </source>
</evidence>
<dbReference type="EMBL" id="BJYR01000001">
    <property type="protein sequence ID" value="GEN98310.1"/>
    <property type="molecule type" value="Genomic_DNA"/>
</dbReference>
<name>A0A512AF40_9SPHN</name>
<dbReference type="Proteomes" id="UP000321464">
    <property type="component" value="Unassembled WGS sequence"/>
</dbReference>
<feature type="domain" description="Oxidoreductase molybdopterin-binding" evidence="1">
    <location>
        <begin position="108"/>
        <end position="243"/>
    </location>
</feature>
<reference evidence="2 3" key="1">
    <citation type="submission" date="2019-07" db="EMBL/GenBank/DDBJ databases">
        <title>Whole genome shotgun sequence of Novosphingobium sediminis NBRC 106119.</title>
        <authorList>
            <person name="Hosoyama A."/>
            <person name="Uohara A."/>
            <person name="Ohji S."/>
            <person name="Ichikawa N."/>
        </authorList>
    </citation>
    <scope>NUCLEOTIDE SEQUENCE [LARGE SCALE GENOMIC DNA]</scope>
    <source>
        <strain evidence="2 3">NBRC 106119</strain>
    </source>
</reference>
<proteinExistence type="predicted"/>
<dbReference type="Pfam" id="PF00174">
    <property type="entry name" value="Oxidored_molyb"/>
    <property type="match status" value="1"/>
</dbReference>
<dbReference type="RefSeq" id="WP_147157698.1">
    <property type="nucleotide sequence ID" value="NZ_BJYR01000001.1"/>
</dbReference>
<organism evidence="2 3">
    <name type="scientific">Novosphingobium sediminis</name>
    <dbReference type="NCBI Taxonomy" id="707214"/>
    <lineage>
        <taxon>Bacteria</taxon>
        <taxon>Pseudomonadati</taxon>
        <taxon>Pseudomonadota</taxon>
        <taxon>Alphaproteobacteria</taxon>
        <taxon>Sphingomonadales</taxon>
        <taxon>Sphingomonadaceae</taxon>
        <taxon>Novosphingobium</taxon>
    </lineage>
</organism>
<dbReference type="PANTHER" id="PTHR43032:SF2">
    <property type="entry name" value="BLL0505 PROTEIN"/>
    <property type="match status" value="1"/>
</dbReference>
<keyword evidence="3" id="KW-1185">Reference proteome</keyword>